<accession>A0A0A9AC17</accession>
<sequence length="17" mass="2077">MSDRNFAVIHVLDLFNW</sequence>
<dbReference type="AlphaFoldDB" id="A0A0A9AC17"/>
<dbReference type="EMBL" id="GBRH01249269">
    <property type="protein sequence ID" value="JAD48626.1"/>
    <property type="molecule type" value="Transcribed_RNA"/>
</dbReference>
<evidence type="ECO:0000313" key="1">
    <source>
        <dbReference type="EMBL" id="JAD48626.1"/>
    </source>
</evidence>
<organism evidence="1">
    <name type="scientific">Arundo donax</name>
    <name type="common">Giant reed</name>
    <name type="synonym">Donax arundinaceus</name>
    <dbReference type="NCBI Taxonomy" id="35708"/>
    <lineage>
        <taxon>Eukaryota</taxon>
        <taxon>Viridiplantae</taxon>
        <taxon>Streptophyta</taxon>
        <taxon>Embryophyta</taxon>
        <taxon>Tracheophyta</taxon>
        <taxon>Spermatophyta</taxon>
        <taxon>Magnoliopsida</taxon>
        <taxon>Liliopsida</taxon>
        <taxon>Poales</taxon>
        <taxon>Poaceae</taxon>
        <taxon>PACMAD clade</taxon>
        <taxon>Arundinoideae</taxon>
        <taxon>Arundineae</taxon>
        <taxon>Arundo</taxon>
    </lineage>
</organism>
<name>A0A0A9AC17_ARUDO</name>
<reference evidence="1" key="2">
    <citation type="journal article" date="2015" name="Data Brief">
        <title>Shoot transcriptome of the giant reed, Arundo donax.</title>
        <authorList>
            <person name="Barrero R.A."/>
            <person name="Guerrero F.D."/>
            <person name="Moolhuijzen P."/>
            <person name="Goolsby J.A."/>
            <person name="Tidwell J."/>
            <person name="Bellgard S.E."/>
            <person name="Bellgard M.I."/>
        </authorList>
    </citation>
    <scope>NUCLEOTIDE SEQUENCE</scope>
    <source>
        <tissue evidence="1">Shoot tissue taken approximately 20 cm above the soil surface</tissue>
    </source>
</reference>
<reference evidence="1" key="1">
    <citation type="submission" date="2014-09" db="EMBL/GenBank/DDBJ databases">
        <authorList>
            <person name="Magalhaes I.L.F."/>
            <person name="Oliveira U."/>
            <person name="Santos F.R."/>
            <person name="Vidigal T.H.D.A."/>
            <person name="Brescovit A.D."/>
            <person name="Santos A.J."/>
        </authorList>
    </citation>
    <scope>NUCLEOTIDE SEQUENCE</scope>
    <source>
        <tissue evidence="1">Shoot tissue taken approximately 20 cm above the soil surface</tissue>
    </source>
</reference>
<protein>
    <submittedName>
        <fullName evidence="1">Uncharacterized protein</fullName>
    </submittedName>
</protein>
<proteinExistence type="predicted"/>